<sequence>MNRLPALLSTWIRPSRDAAEERDLEMQLTQVEEHPAGYPRFSALIGAENSFHICRRFSNIRARLLLLKQDKVSRLEAELEGIDREESAVLFLGSRRYDLNESRKAILNDLNLALEDYDRYVERSARILEFSNPNPRNTTNLQKWVHGNRCIARDEVKYLTYGGNELLCMATPADSTVARMEDWVEDNLVRFSKRFYRVRCDAMSSDKHVYIPSGSLLRRMAQAVAISLIITVLLGPAIICTFSQSQLVRTWVVITATVLLVIIISGLTKARTIDILIVGATYSTVLIVFISGKD</sequence>
<organism evidence="3 4">
    <name type="scientific">Aspergillus puulaauensis</name>
    <dbReference type="NCBI Taxonomy" id="1220207"/>
    <lineage>
        <taxon>Eukaryota</taxon>
        <taxon>Fungi</taxon>
        <taxon>Dikarya</taxon>
        <taxon>Ascomycota</taxon>
        <taxon>Pezizomycotina</taxon>
        <taxon>Eurotiomycetes</taxon>
        <taxon>Eurotiomycetidae</taxon>
        <taxon>Eurotiales</taxon>
        <taxon>Aspergillaceae</taxon>
        <taxon>Aspergillus</taxon>
    </lineage>
</organism>
<dbReference type="InterPro" id="IPR046529">
    <property type="entry name" value="DUF6594"/>
</dbReference>
<gene>
    <name evidence="3" type="ORF">APUU_61151S</name>
</gene>
<dbReference type="Proteomes" id="UP000654913">
    <property type="component" value="Chromosome 6"/>
</dbReference>
<dbReference type="PANTHER" id="PTHR34502:SF5">
    <property type="entry name" value="DUF6594 DOMAIN-CONTAINING PROTEIN"/>
    <property type="match status" value="1"/>
</dbReference>
<proteinExistence type="predicted"/>
<evidence type="ECO:0000313" key="4">
    <source>
        <dbReference type="Proteomes" id="UP000654913"/>
    </source>
</evidence>
<dbReference type="OrthoDB" id="5341582at2759"/>
<feature type="transmembrane region" description="Helical" evidence="1">
    <location>
        <begin position="250"/>
        <end position="268"/>
    </location>
</feature>
<dbReference type="Pfam" id="PF20237">
    <property type="entry name" value="DUF6594"/>
    <property type="match status" value="1"/>
</dbReference>
<keyword evidence="1" id="KW-0472">Membrane</keyword>
<keyword evidence="1" id="KW-1133">Transmembrane helix</keyword>
<keyword evidence="4" id="KW-1185">Reference proteome</keyword>
<name>A0A7R8ASM9_9EURO</name>
<feature type="transmembrane region" description="Helical" evidence="1">
    <location>
        <begin position="275"/>
        <end position="292"/>
    </location>
</feature>
<reference evidence="3" key="1">
    <citation type="submission" date="2021-01" db="EMBL/GenBank/DDBJ databases">
        <authorList>
            <consortium name="Aspergillus puulaauensis MK2 genome sequencing consortium"/>
            <person name="Kazuki M."/>
            <person name="Futagami T."/>
        </authorList>
    </citation>
    <scope>NUCLEOTIDE SEQUENCE</scope>
    <source>
        <strain evidence="3">MK2</strain>
    </source>
</reference>
<evidence type="ECO:0000256" key="1">
    <source>
        <dbReference type="SAM" id="Phobius"/>
    </source>
</evidence>
<dbReference type="RefSeq" id="XP_041560289.1">
    <property type="nucleotide sequence ID" value="XM_041694461.1"/>
</dbReference>
<evidence type="ECO:0000313" key="3">
    <source>
        <dbReference type="EMBL" id="BCS28103.1"/>
    </source>
</evidence>
<feature type="domain" description="DUF6594" evidence="2">
    <location>
        <begin position="38"/>
        <end position="286"/>
    </location>
</feature>
<dbReference type="EMBL" id="AP024448">
    <property type="protein sequence ID" value="BCS28103.1"/>
    <property type="molecule type" value="Genomic_DNA"/>
</dbReference>
<dbReference type="AlphaFoldDB" id="A0A7R8ASM9"/>
<evidence type="ECO:0000259" key="2">
    <source>
        <dbReference type="Pfam" id="PF20237"/>
    </source>
</evidence>
<dbReference type="KEGG" id="apuu:APUU_61151S"/>
<dbReference type="GeneID" id="64978100"/>
<reference evidence="3" key="2">
    <citation type="submission" date="2021-02" db="EMBL/GenBank/DDBJ databases">
        <title>Aspergillus puulaauensis MK2 genome sequence.</title>
        <authorList>
            <person name="Futagami T."/>
            <person name="Mori K."/>
            <person name="Kadooka C."/>
            <person name="Tanaka T."/>
        </authorList>
    </citation>
    <scope>NUCLEOTIDE SEQUENCE</scope>
    <source>
        <strain evidence="3">MK2</strain>
    </source>
</reference>
<keyword evidence="1" id="KW-0812">Transmembrane</keyword>
<protein>
    <recommendedName>
        <fullName evidence="2">DUF6594 domain-containing protein</fullName>
    </recommendedName>
</protein>
<dbReference type="PANTHER" id="PTHR34502">
    <property type="entry name" value="DUF6594 DOMAIN-CONTAINING PROTEIN-RELATED"/>
    <property type="match status" value="1"/>
</dbReference>
<accession>A0A7R8ASM9</accession>
<feature type="transmembrane region" description="Helical" evidence="1">
    <location>
        <begin position="223"/>
        <end position="244"/>
    </location>
</feature>